<dbReference type="EMBL" id="CP029346">
    <property type="protein sequence ID" value="AWL08694.1"/>
    <property type="molecule type" value="Genomic_DNA"/>
</dbReference>
<keyword evidence="6 9" id="KW-0119">Carbohydrate metabolism</keyword>
<evidence type="ECO:0000259" key="11">
    <source>
        <dbReference type="PROSITE" id="PS51760"/>
    </source>
</evidence>
<dbReference type="PANTHER" id="PTHR31490:SF88">
    <property type="entry name" value="BETA-XYLANASE"/>
    <property type="match status" value="1"/>
</dbReference>
<reference evidence="13" key="1">
    <citation type="submission" date="2018-05" db="EMBL/GenBank/DDBJ databases">
        <title>Pseudarcicella sp. HME7025 Genome sequencing and assembly.</title>
        <authorList>
            <person name="Kim H."/>
            <person name="Kang H."/>
            <person name="Joh K."/>
        </authorList>
    </citation>
    <scope>NUCLEOTIDE SEQUENCE [LARGE SCALE GENOMIC DNA]</scope>
    <source>
        <strain evidence="13">HME7025</strain>
    </source>
</reference>
<keyword evidence="3 12" id="KW-0858">Xylan degradation</keyword>
<evidence type="ECO:0000256" key="2">
    <source>
        <dbReference type="ARBA" id="ARBA00007495"/>
    </source>
</evidence>
<dbReference type="AlphaFoldDB" id="A0A2S2DTG9"/>
<organism evidence="12 13">
    <name type="scientific">Aquirufa nivalisilvae</name>
    <dbReference type="NCBI Taxonomy" id="2516557"/>
    <lineage>
        <taxon>Bacteria</taxon>
        <taxon>Pseudomonadati</taxon>
        <taxon>Bacteroidota</taxon>
        <taxon>Cytophagia</taxon>
        <taxon>Cytophagales</taxon>
        <taxon>Flectobacillaceae</taxon>
        <taxon>Aquirufa</taxon>
    </lineage>
</organism>
<dbReference type="SUPFAM" id="SSF51445">
    <property type="entry name" value="(Trans)glycosidases"/>
    <property type="match status" value="1"/>
</dbReference>
<dbReference type="InterPro" id="IPR001000">
    <property type="entry name" value="GH10_dom"/>
</dbReference>
<dbReference type="Proteomes" id="UP000245468">
    <property type="component" value="Chromosome"/>
</dbReference>
<dbReference type="SMART" id="SM00633">
    <property type="entry name" value="Glyco_10"/>
    <property type="match status" value="1"/>
</dbReference>
<comment type="catalytic activity">
    <reaction evidence="1 9">
        <text>Endohydrolysis of (1-&gt;4)-beta-D-xylosidic linkages in xylans.</text>
        <dbReference type="EC" id="3.2.1.8"/>
    </reaction>
</comment>
<evidence type="ECO:0000256" key="8">
    <source>
        <dbReference type="ARBA" id="ARBA00023326"/>
    </source>
</evidence>
<dbReference type="PROSITE" id="PS51760">
    <property type="entry name" value="GH10_2"/>
    <property type="match status" value="1"/>
</dbReference>
<evidence type="ECO:0000256" key="3">
    <source>
        <dbReference type="ARBA" id="ARBA00022651"/>
    </source>
</evidence>
<dbReference type="PRINTS" id="PR00134">
    <property type="entry name" value="GLHYDRLASE10"/>
</dbReference>
<keyword evidence="7 9" id="KW-0326">Glycosidase</keyword>
<dbReference type="Pfam" id="PF00331">
    <property type="entry name" value="Glyco_hydro_10"/>
    <property type="match status" value="1"/>
</dbReference>
<accession>A0A2S2DTG9</accession>
<evidence type="ECO:0000256" key="6">
    <source>
        <dbReference type="ARBA" id="ARBA00023277"/>
    </source>
</evidence>
<keyword evidence="8 9" id="KW-0624">Polysaccharide degradation</keyword>
<keyword evidence="4 10" id="KW-0732">Signal</keyword>
<sequence length="345" mass="39455">MKRILLLLLLGFTPFLQAQNSGSATYLKQILSYPLGASVNPRLLEENASYRALASSEFTSLTAENHMKMALIHPEANRFDFSKGDEILAFAKNNKSRVHGHTLVWHNQTATWMKEFQGDQQAWENLLKNHIQTIVKHYQGQIAGWDVVNEAFLDDGSLRPSLWANHIPDYLAKSFIWAHEADPKALLFYNDYGQDGKPKKMEAILNMVQDFKKRQIPIHGLGLQMHISIQSKNEEIKKVIEQSTATGLSIHLSEVDVAVNPKNNPDFVLDSIVQKAQSDKFQLLFTSFANIPASQQYGITFWNVGDKDSWLRGYFKRPKEYPLLFDEAYQRKGAYGELIEEIKRK</sequence>
<protein>
    <recommendedName>
        <fullName evidence="9">Beta-xylanase</fullName>
        <ecNumber evidence="9">3.2.1.8</ecNumber>
    </recommendedName>
</protein>
<dbReference type="OrthoDB" id="9809277at2"/>
<evidence type="ECO:0000256" key="7">
    <source>
        <dbReference type="ARBA" id="ARBA00023295"/>
    </source>
</evidence>
<comment type="similarity">
    <text evidence="2 9">Belongs to the glycosyl hydrolase 10 (cellulase F) family.</text>
</comment>
<evidence type="ECO:0000256" key="1">
    <source>
        <dbReference type="ARBA" id="ARBA00000681"/>
    </source>
</evidence>
<evidence type="ECO:0000313" key="12">
    <source>
        <dbReference type="EMBL" id="AWL08694.1"/>
    </source>
</evidence>
<dbReference type="RefSeq" id="WP_109322428.1">
    <property type="nucleotide sequence ID" value="NZ_CP029346.1"/>
</dbReference>
<dbReference type="GO" id="GO:0045493">
    <property type="term" value="P:xylan catabolic process"/>
    <property type="evidence" value="ECO:0007669"/>
    <property type="project" value="UniProtKB-KW"/>
</dbReference>
<keyword evidence="5 9" id="KW-0378">Hydrolase</keyword>
<evidence type="ECO:0000256" key="4">
    <source>
        <dbReference type="ARBA" id="ARBA00022729"/>
    </source>
</evidence>
<feature type="domain" description="GH10" evidence="11">
    <location>
        <begin position="21"/>
        <end position="341"/>
    </location>
</feature>
<dbReference type="GO" id="GO:0031176">
    <property type="term" value="F:endo-1,4-beta-xylanase activity"/>
    <property type="evidence" value="ECO:0007669"/>
    <property type="project" value="UniProtKB-EC"/>
</dbReference>
<name>A0A2S2DTG9_9BACT</name>
<feature type="signal peptide" evidence="10">
    <location>
        <begin position="1"/>
        <end position="18"/>
    </location>
</feature>
<feature type="chain" id="PRO_5015459520" description="Beta-xylanase" evidence="10">
    <location>
        <begin position="19"/>
        <end position="345"/>
    </location>
</feature>
<evidence type="ECO:0000313" key="13">
    <source>
        <dbReference type="Proteomes" id="UP000245468"/>
    </source>
</evidence>
<gene>
    <name evidence="12" type="ORF">HME7025_00823</name>
</gene>
<dbReference type="EC" id="3.2.1.8" evidence="9"/>
<dbReference type="PANTHER" id="PTHR31490">
    <property type="entry name" value="GLYCOSYL HYDROLASE"/>
    <property type="match status" value="1"/>
</dbReference>
<keyword evidence="13" id="KW-1185">Reference proteome</keyword>
<dbReference type="InterPro" id="IPR017853">
    <property type="entry name" value="GH"/>
</dbReference>
<dbReference type="KEGG" id="psez:HME7025_00823"/>
<dbReference type="InterPro" id="IPR044846">
    <property type="entry name" value="GH10"/>
</dbReference>
<proteinExistence type="inferred from homology"/>
<evidence type="ECO:0000256" key="10">
    <source>
        <dbReference type="SAM" id="SignalP"/>
    </source>
</evidence>
<evidence type="ECO:0000256" key="9">
    <source>
        <dbReference type="RuleBase" id="RU361174"/>
    </source>
</evidence>
<dbReference type="Gene3D" id="3.20.20.80">
    <property type="entry name" value="Glycosidases"/>
    <property type="match status" value="1"/>
</dbReference>
<evidence type="ECO:0000256" key="5">
    <source>
        <dbReference type="ARBA" id="ARBA00022801"/>
    </source>
</evidence>